<dbReference type="GO" id="GO:0004867">
    <property type="term" value="F:serine-type endopeptidase inhibitor activity"/>
    <property type="evidence" value="ECO:0007669"/>
    <property type="project" value="InterPro"/>
</dbReference>
<dbReference type="InterPro" id="IPR042178">
    <property type="entry name" value="Serpin_sf_1"/>
</dbReference>
<dbReference type="InterPro" id="IPR023796">
    <property type="entry name" value="Serpin_dom"/>
</dbReference>
<dbReference type="EMBL" id="MTYJ01000110">
    <property type="protein sequence ID" value="OQV14110.1"/>
    <property type="molecule type" value="Genomic_DNA"/>
</dbReference>
<dbReference type="PROSITE" id="PS00284">
    <property type="entry name" value="SERPIN"/>
    <property type="match status" value="1"/>
</dbReference>
<dbReference type="CDD" id="cd00172">
    <property type="entry name" value="serpin"/>
    <property type="match status" value="1"/>
</dbReference>
<dbReference type="InterPro" id="IPR023795">
    <property type="entry name" value="Serpin_CS"/>
</dbReference>
<protein>
    <submittedName>
        <fullName evidence="5">Heterochromatin-associated protein MENT</fullName>
    </submittedName>
</protein>
<evidence type="ECO:0000256" key="1">
    <source>
        <dbReference type="ARBA" id="ARBA00009500"/>
    </source>
</evidence>
<gene>
    <name evidence="5" type="ORF">BV898_11685</name>
</gene>
<reference evidence="6" key="1">
    <citation type="submission" date="2017-01" db="EMBL/GenBank/DDBJ databases">
        <title>Comparative genomics of anhydrobiosis in the tardigrade Hypsibius dujardini.</title>
        <authorList>
            <person name="Yoshida Y."/>
            <person name="Koutsovoulos G."/>
            <person name="Laetsch D."/>
            <person name="Stevens L."/>
            <person name="Kumar S."/>
            <person name="Horikawa D."/>
            <person name="Ishino K."/>
            <person name="Komine S."/>
            <person name="Tomita M."/>
            <person name="Blaxter M."/>
            <person name="Arakawa K."/>
        </authorList>
    </citation>
    <scope>NUCLEOTIDE SEQUENCE [LARGE SCALE GENOMIC DNA]</scope>
    <source>
        <strain evidence="6">Z151</strain>
    </source>
</reference>
<keyword evidence="6" id="KW-1185">Reference proteome</keyword>
<dbReference type="PANTHER" id="PTHR11461:SF211">
    <property type="entry name" value="GH10112P-RELATED"/>
    <property type="match status" value="1"/>
</dbReference>
<organism evidence="5 6">
    <name type="scientific">Hypsibius exemplaris</name>
    <name type="common">Freshwater tardigrade</name>
    <dbReference type="NCBI Taxonomy" id="2072580"/>
    <lineage>
        <taxon>Eukaryota</taxon>
        <taxon>Metazoa</taxon>
        <taxon>Ecdysozoa</taxon>
        <taxon>Tardigrada</taxon>
        <taxon>Eutardigrada</taxon>
        <taxon>Parachela</taxon>
        <taxon>Hypsibioidea</taxon>
        <taxon>Hypsibiidae</taxon>
        <taxon>Hypsibius</taxon>
    </lineage>
</organism>
<dbReference type="GO" id="GO:0005615">
    <property type="term" value="C:extracellular space"/>
    <property type="evidence" value="ECO:0007669"/>
    <property type="project" value="InterPro"/>
</dbReference>
<dbReference type="InterPro" id="IPR000215">
    <property type="entry name" value="Serpin_fam"/>
</dbReference>
<proteinExistence type="inferred from homology"/>
<evidence type="ECO:0000256" key="2">
    <source>
        <dbReference type="RuleBase" id="RU000411"/>
    </source>
</evidence>
<dbReference type="Proteomes" id="UP000192578">
    <property type="component" value="Unassembled WGS sequence"/>
</dbReference>
<evidence type="ECO:0000313" key="5">
    <source>
        <dbReference type="EMBL" id="OQV14110.1"/>
    </source>
</evidence>
<dbReference type="Pfam" id="PF00079">
    <property type="entry name" value="Serpin"/>
    <property type="match status" value="1"/>
</dbReference>
<dbReference type="Gene3D" id="3.30.497.10">
    <property type="entry name" value="Antithrombin, subunit I, domain 2"/>
    <property type="match status" value="1"/>
</dbReference>
<evidence type="ECO:0000259" key="4">
    <source>
        <dbReference type="SMART" id="SM00093"/>
    </source>
</evidence>
<dbReference type="InterPro" id="IPR036186">
    <property type="entry name" value="Serpin_sf"/>
</dbReference>
<accession>A0A1W0WFW3</accession>
<feature type="region of interest" description="Disordered" evidence="3">
    <location>
        <begin position="353"/>
        <end position="376"/>
    </location>
</feature>
<dbReference type="SMART" id="SM00093">
    <property type="entry name" value="SERPIN"/>
    <property type="match status" value="1"/>
</dbReference>
<dbReference type="PANTHER" id="PTHR11461">
    <property type="entry name" value="SERINE PROTEASE INHIBITOR, SERPIN"/>
    <property type="match status" value="1"/>
</dbReference>
<evidence type="ECO:0000313" key="6">
    <source>
        <dbReference type="Proteomes" id="UP000192578"/>
    </source>
</evidence>
<dbReference type="Gene3D" id="2.30.39.10">
    <property type="entry name" value="Alpha-1-antitrypsin, domain 1"/>
    <property type="match status" value="2"/>
</dbReference>
<name>A0A1W0WFW3_HYPEX</name>
<dbReference type="SUPFAM" id="SSF56574">
    <property type="entry name" value="Serpins"/>
    <property type="match status" value="1"/>
</dbReference>
<comment type="caution">
    <text evidence="5">The sequence shown here is derived from an EMBL/GenBank/DDBJ whole genome shotgun (WGS) entry which is preliminary data.</text>
</comment>
<dbReference type="InterPro" id="IPR042185">
    <property type="entry name" value="Serpin_sf_2"/>
</dbReference>
<comment type="similarity">
    <text evidence="1 2">Belongs to the serpin family.</text>
</comment>
<evidence type="ECO:0000256" key="3">
    <source>
        <dbReference type="SAM" id="MobiDB-lite"/>
    </source>
</evidence>
<feature type="domain" description="Serpin" evidence="4">
    <location>
        <begin position="16"/>
        <end position="441"/>
    </location>
</feature>
<dbReference type="OrthoDB" id="671595at2759"/>
<dbReference type="AlphaFoldDB" id="A0A1W0WFW3"/>
<sequence>MEQLRRPLDHMAQKFFWAANTVLNESQGNNSNVIVSPFAGTVLATMWYLAANGKAERQLDQLLGYQALFEGRAEPKNIQMAFREALKTFCRTSSNDSEEARNGHLDASATPFQLILRNHLFIQPNSGVKAQFIETVRKYLSVDSEEVDFFQRSCGRKEMTKWLTEQAGALDLTKIPPVAMDGLFEGNRMTTMSLAYYRGSWEIPFDPALTSRQPFHLEDGTTKDVEMMTLTEKFPFYEDEAGGLLYIEIPYYRNGGSLVLTMPVKKGISVQMQHMDQKTFTNLHMRKRMKLTKLTLPKINAQCSFELERLFHLVGIREVIHDQSDLSHMTEDPLFRLSEGLVTCAIQIDESGSFINGQQPSPPDEKPPPPPPVEPTKAWTAVFTKIAAVSALSAAAKPSANKSDPAVPAGCAVFNANRPFFIGVRHNKTSALLFAGSYVSP</sequence>